<accession>A0A402DN23</accession>
<protein>
    <recommendedName>
        <fullName evidence="3 10">Gluconokinase</fullName>
        <ecNumber evidence="3 10">2.7.1.12</ecNumber>
    </recommendedName>
</protein>
<keyword evidence="4 10" id="KW-0808">Transferase</keyword>
<dbReference type="Gene3D" id="3.40.50.300">
    <property type="entry name" value="P-loop containing nucleotide triphosphate hydrolases"/>
    <property type="match status" value="1"/>
</dbReference>
<evidence type="ECO:0000256" key="2">
    <source>
        <dbReference type="ARBA" id="ARBA00008420"/>
    </source>
</evidence>
<dbReference type="GO" id="GO:0019521">
    <property type="term" value="P:D-gluconate metabolic process"/>
    <property type="evidence" value="ECO:0007669"/>
    <property type="project" value="UniProtKB-KW"/>
</dbReference>
<name>A0A402DN23_9CELL</name>
<gene>
    <name evidence="11" type="ORF">CBZ_05720</name>
</gene>
<dbReference type="Proteomes" id="UP000289954">
    <property type="component" value="Unassembled WGS sequence"/>
</dbReference>
<dbReference type="SUPFAM" id="SSF52540">
    <property type="entry name" value="P-loop containing nucleoside triphosphate hydrolases"/>
    <property type="match status" value="1"/>
</dbReference>
<evidence type="ECO:0000313" key="11">
    <source>
        <dbReference type="EMBL" id="GCE75516.1"/>
    </source>
</evidence>
<dbReference type="PANTHER" id="PTHR43442:SF3">
    <property type="entry name" value="GLUCONOKINASE-RELATED"/>
    <property type="match status" value="1"/>
</dbReference>
<dbReference type="GO" id="GO:0005737">
    <property type="term" value="C:cytoplasm"/>
    <property type="evidence" value="ECO:0007669"/>
    <property type="project" value="TreeGrafter"/>
</dbReference>
<organism evidence="11 12">
    <name type="scientific">Cellulomonas biazotea</name>
    <dbReference type="NCBI Taxonomy" id="1709"/>
    <lineage>
        <taxon>Bacteria</taxon>
        <taxon>Bacillati</taxon>
        <taxon>Actinomycetota</taxon>
        <taxon>Actinomycetes</taxon>
        <taxon>Micrococcales</taxon>
        <taxon>Cellulomonadaceae</taxon>
        <taxon>Cellulomonas</taxon>
    </lineage>
</organism>
<dbReference type="RefSeq" id="WP_165446620.1">
    <property type="nucleotide sequence ID" value="NZ_BIMR01000028.1"/>
</dbReference>
<evidence type="ECO:0000256" key="1">
    <source>
        <dbReference type="ARBA" id="ARBA00004761"/>
    </source>
</evidence>
<dbReference type="Pfam" id="PF13671">
    <property type="entry name" value="AAA_33"/>
    <property type="match status" value="1"/>
</dbReference>
<evidence type="ECO:0000256" key="4">
    <source>
        <dbReference type="ARBA" id="ARBA00022679"/>
    </source>
</evidence>
<dbReference type="CDD" id="cd02021">
    <property type="entry name" value="GntK"/>
    <property type="match status" value="1"/>
</dbReference>
<keyword evidence="7 10" id="KW-0067">ATP-binding</keyword>
<dbReference type="FunFam" id="3.40.50.300:FF:000522">
    <property type="entry name" value="Gluconokinase"/>
    <property type="match status" value="1"/>
</dbReference>
<comment type="similarity">
    <text evidence="2 10">Belongs to the gluconokinase GntK/GntV family.</text>
</comment>
<dbReference type="GO" id="GO:0046316">
    <property type="term" value="F:gluconokinase activity"/>
    <property type="evidence" value="ECO:0007669"/>
    <property type="project" value="UniProtKB-EC"/>
</dbReference>
<evidence type="ECO:0000256" key="3">
    <source>
        <dbReference type="ARBA" id="ARBA00012054"/>
    </source>
</evidence>
<evidence type="ECO:0000256" key="6">
    <source>
        <dbReference type="ARBA" id="ARBA00022777"/>
    </source>
</evidence>
<dbReference type="NCBIfam" id="TIGR01313">
    <property type="entry name" value="therm_gnt_kin"/>
    <property type="match status" value="1"/>
</dbReference>
<dbReference type="PANTHER" id="PTHR43442">
    <property type="entry name" value="GLUCONOKINASE-RELATED"/>
    <property type="match status" value="1"/>
</dbReference>
<evidence type="ECO:0000256" key="7">
    <source>
        <dbReference type="ARBA" id="ARBA00022840"/>
    </source>
</evidence>
<proteinExistence type="inferred from homology"/>
<keyword evidence="6 10" id="KW-0418">Kinase</keyword>
<keyword evidence="8" id="KW-0311">Gluconate utilization</keyword>
<comment type="caution">
    <text evidence="11">The sequence shown here is derived from an EMBL/GenBank/DDBJ whole genome shotgun (WGS) entry which is preliminary data.</text>
</comment>
<dbReference type="AlphaFoldDB" id="A0A402DN23"/>
<evidence type="ECO:0000256" key="5">
    <source>
        <dbReference type="ARBA" id="ARBA00022741"/>
    </source>
</evidence>
<dbReference type="InterPro" id="IPR027417">
    <property type="entry name" value="P-loop_NTPase"/>
</dbReference>
<evidence type="ECO:0000256" key="8">
    <source>
        <dbReference type="ARBA" id="ARBA00023064"/>
    </source>
</evidence>
<keyword evidence="5 10" id="KW-0547">Nucleotide-binding</keyword>
<sequence>MPAEHVVVMGVAGSGKTTVGRALAERLGRPYAEADEFHPAANVAKMSAGTPLTDEDRRPWLEAIRDWLTAQGDAAQDTVVTCSALKVAYRDVLRQATGRVRFLHLAGSEDLLADRMAHRAGHFMPTSLLPSQLATLEPLTADEDGVTVTVDVPPDEVVARALAALGHDATA</sequence>
<evidence type="ECO:0000256" key="10">
    <source>
        <dbReference type="RuleBase" id="RU363066"/>
    </source>
</evidence>
<evidence type="ECO:0000313" key="12">
    <source>
        <dbReference type="Proteomes" id="UP000289954"/>
    </source>
</evidence>
<keyword evidence="12" id="KW-1185">Reference proteome</keyword>
<reference evidence="11 12" key="1">
    <citation type="submission" date="2019-01" db="EMBL/GenBank/DDBJ databases">
        <title>Draft genome sequence of Cellulomonas takizawaensis strain TKZ-21.</title>
        <authorList>
            <person name="Yamamura H."/>
            <person name="Hayashi T."/>
            <person name="Hamada M."/>
            <person name="Serisawa Y."/>
            <person name="Matsuyama K."/>
            <person name="Nakagawa Y."/>
            <person name="Otoguro M."/>
            <person name="Yanagida F."/>
            <person name="Hayakawa M."/>
        </authorList>
    </citation>
    <scope>NUCLEOTIDE SEQUENCE [LARGE SCALE GENOMIC DNA]</scope>
    <source>
        <strain evidence="11 12">NBRC12680</strain>
    </source>
</reference>
<evidence type="ECO:0000256" key="9">
    <source>
        <dbReference type="ARBA" id="ARBA00048090"/>
    </source>
</evidence>
<dbReference type="EMBL" id="BIMR01000028">
    <property type="protein sequence ID" value="GCE75516.1"/>
    <property type="molecule type" value="Genomic_DNA"/>
</dbReference>
<dbReference type="InterPro" id="IPR006001">
    <property type="entry name" value="Therm_gnt_kin"/>
</dbReference>
<comment type="pathway">
    <text evidence="1">Carbohydrate acid metabolism.</text>
</comment>
<dbReference type="EC" id="2.7.1.12" evidence="3 10"/>
<comment type="catalytic activity">
    <reaction evidence="9 10">
        <text>D-gluconate + ATP = 6-phospho-D-gluconate + ADP + H(+)</text>
        <dbReference type="Rhea" id="RHEA:19433"/>
        <dbReference type="ChEBI" id="CHEBI:15378"/>
        <dbReference type="ChEBI" id="CHEBI:18391"/>
        <dbReference type="ChEBI" id="CHEBI:30616"/>
        <dbReference type="ChEBI" id="CHEBI:58759"/>
        <dbReference type="ChEBI" id="CHEBI:456216"/>
        <dbReference type="EC" id="2.7.1.12"/>
    </reaction>
</comment>
<dbReference type="GO" id="GO:0005524">
    <property type="term" value="F:ATP binding"/>
    <property type="evidence" value="ECO:0007669"/>
    <property type="project" value="UniProtKB-KW"/>
</dbReference>